<comment type="caution">
    <text evidence="1">The sequence shown here is derived from an EMBL/GenBank/DDBJ whole genome shotgun (WGS) entry which is preliminary data.</text>
</comment>
<dbReference type="HOGENOM" id="CLU_183587_1_0_10"/>
<evidence type="ECO:0000313" key="2">
    <source>
        <dbReference type="Proteomes" id="UP000003416"/>
    </source>
</evidence>
<dbReference type="Proteomes" id="UP000003416">
    <property type="component" value="Unassembled WGS sequence"/>
</dbReference>
<name>F3PS18_9BACE</name>
<organism evidence="1 2">
    <name type="scientific">Bacteroides fluxus YIT 12057</name>
    <dbReference type="NCBI Taxonomy" id="763034"/>
    <lineage>
        <taxon>Bacteria</taxon>
        <taxon>Pseudomonadati</taxon>
        <taxon>Bacteroidota</taxon>
        <taxon>Bacteroidia</taxon>
        <taxon>Bacteroidales</taxon>
        <taxon>Bacteroidaceae</taxon>
        <taxon>Bacteroides</taxon>
    </lineage>
</organism>
<dbReference type="EMBL" id="AFBN01000026">
    <property type="protein sequence ID" value="EGF58009.1"/>
    <property type="molecule type" value="Genomic_DNA"/>
</dbReference>
<dbReference type="eggNOG" id="ENOG5033KN8">
    <property type="taxonomic scope" value="Bacteria"/>
</dbReference>
<protein>
    <recommendedName>
        <fullName evidence="3">Helix-turn-helix type 11 domain-containing protein</fullName>
    </recommendedName>
</protein>
<reference evidence="1 2" key="1">
    <citation type="submission" date="2011-02" db="EMBL/GenBank/DDBJ databases">
        <authorList>
            <person name="Weinstock G."/>
            <person name="Sodergren E."/>
            <person name="Clifton S."/>
            <person name="Fulton L."/>
            <person name="Fulton B."/>
            <person name="Courtney L."/>
            <person name="Fronick C."/>
            <person name="Harrison M."/>
            <person name="Strong C."/>
            <person name="Farmer C."/>
            <person name="Delahaunty K."/>
            <person name="Markovic C."/>
            <person name="Hall O."/>
            <person name="Minx P."/>
            <person name="Tomlinson C."/>
            <person name="Mitreva M."/>
            <person name="Hou S."/>
            <person name="Chen J."/>
            <person name="Wollam A."/>
            <person name="Pepin K.H."/>
            <person name="Johnson M."/>
            <person name="Bhonagiri V."/>
            <person name="Zhang X."/>
            <person name="Suruliraj S."/>
            <person name="Warren W."/>
            <person name="Chinwalla A."/>
            <person name="Mardis E.R."/>
            <person name="Wilson R.K."/>
        </authorList>
    </citation>
    <scope>NUCLEOTIDE SEQUENCE [LARGE SCALE GENOMIC DNA]</scope>
    <source>
        <strain evidence="1 2">YIT 12057</strain>
    </source>
</reference>
<evidence type="ECO:0000313" key="1">
    <source>
        <dbReference type="EMBL" id="EGF58009.1"/>
    </source>
</evidence>
<gene>
    <name evidence="1" type="ORF">HMPREF9446_01522</name>
</gene>
<dbReference type="STRING" id="763034.HMPREF9446_01522"/>
<dbReference type="RefSeq" id="WP_009124770.1">
    <property type="nucleotide sequence ID" value="NZ_GL882623.1"/>
</dbReference>
<dbReference type="AlphaFoldDB" id="F3PS18"/>
<sequence length="81" mass="9606">MKRIDLKKVLRMDFMIQHRCTGTPVEFAKKLELSRSVLFEYLAYLRYDLGIDILYDKYQCTYHYDGTNLYTALGLTPESNN</sequence>
<keyword evidence="2" id="KW-1185">Reference proteome</keyword>
<evidence type="ECO:0008006" key="3">
    <source>
        <dbReference type="Google" id="ProtNLM"/>
    </source>
</evidence>
<proteinExistence type="predicted"/>
<dbReference type="GeneID" id="86049179"/>
<accession>F3PS18</accession>